<evidence type="ECO:0000313" key="4">
    <source>
        <dbReference type="Proteomes" id="UP000634229"/>
    </source>
</evidence>
<gene>
    <name evidence="3" type="ORF">JK363_31060</name>
</gene>
<dbReference type="EMBL" id="JAERRF010000024">
    <property type="protein sequence ID" value="MBL1101026.1"/>
    <property type="molecule type" value="Genomic_DNA"/>
</dbReference>
<keyword evidence="4" id="KW-1185">Reference proteome</keyword>
<dbReference type="Pfam" id="PF22785">
    <property type="entry name" value="Tc-R-P"/>
    <property type="match status" value="1"/>
</dbReference>
<feature type="region of interest" description="Disordered" evidence="1">
    <location>
        <begin position="1"/>
        <end position="23"/>
    </location>
</feature>
<organism evidence="3 4">
    <name type="scientific">Streptomyces coffeae</name>
    <dbReference type="NCBI Taxonomy" id="621382"/>
    <lineage>
        <taxon>Bacteria</taxon>
        <taxon>Bacillati</taxon>
        <taxon>Actinomycetota</taxon>
        <taxon>Actinomycetes</taxon>
        <taxon>Kitasatosporales</taxon>
        <taxon>Streptomycetaceae</taxon>
        <taxon>Streptomyces</taxon>
    </lineage>
</organism>
<evidence type="ECO:0000313" key="3">
    <source>
        <dbReference type="EMBL" id="MBL1101026.1"/>
    </source>
</evidence>
<feature type="region of interest" description="Disordered" evidence="1">
    <location>
        <begin position="171"/>
        <end position="197"/>
    </location>
</feature>
<protein>
    <submittedName>
        <fullName evidence="3">Tyrosine protein phosphatase</fullName>
    </submittedName>
</protein>
<accession>A0ABS1NLV1</accession>
<evidence type="ECO:0000259" key="2">
    <source>
        <dbReference type="PROSITE" id="PS50056"/>
    </source>
</evidence>
<dbReference type="Proteomes" id="UP000634229">
    <property type="component" value="Unassembled WGS sequence"/>
</dbReference>
<dbReference type="SUPFAM" id="SSF52799">
    <property type="entry name" value="(Phosphotyrosine protein) phosphatases II"/>
    <property type="match status" value="1"/>
</dbReference>
<feature type="domain" description="Tyrosine specific protein phosphatases" evidence="2">
    <location>
        <begin position="91"/>
        <end position="158"/>
    </location>
</feature>
<dbReference type="Gene3D" id="3.90.190.10">
    <property type="entry name" value="Protein tyrosine phosphatase superfamily"/>
    <property type="match status" value="1"/>
</dbReference>
<dbReference type="PROSITE" id="PS50056">
    <property type="entry name" value="TYR_PHOSPHATASE_2"/>
    <property type="match status" value="1"/>
</dbReference>
<proteinExistence type="predicted"/>
<dbReference type="InterPro" id="IPR000387">
    <property type="entry name" value="Tyr_Pase_dom"/>
</dbReference>
<sequence length="197" mass="20982">MMTEPSAPAVYTVAGPRGPGRLSTMARPRGHGRLAGDMAALRGAGADVVVCALPDAERTELGLADEPRLAEAAGLRFIALPIPDFTVPSIPVVLPVLRELTEELRAGAHVVAHCRCAIGRSSLIAVCLMILEGMAPETAWTAMERARGTRVPDTEEQRAWTLEFYRLVSPGGQHPGQDRVAAPLDQLSPADPQPPDR</sequence>
<reference evidence="3 4" key="1">
    <citation type="submission" date="2021-01" db="EMBL/GenBank/DDBJ databases">
        <title>WGS of actinomycetes isolated from Thailand.</title>
        <authorList>
            <person name="Thawai C."/>
        </authorList>
    </citation>
    <scope>NUCLEOTIDE SEQUENCE [LARGE SCALE GENOMIC DNA]</scope>
    <source>
        <strain evidence="3 4">CA1R205</strain>
    </source>
</reference>
<comment type="caution">
    <text evidence="3">The sequence shown here is derived from an EMBL/GenBank/DDBJ whole genome shotgun (WGS) entry which is preliminary data.</text>
</comment>
<evidence type="ECO:0000256" key="1">
    <source>
        <dbReference type="SAM" id="MobiDB-lite"/>
    </source>
</evidence>
<name>A0ABS1NLV1_9ACTN</name>
<dbReference type="InterPro" id="IPR029021">
    <property type="entry name" value="Prot-tyrosine_phosphatase-like"/>
</dbReference>